<dbReference type="GO" id="GO:0030789">
    <property type="term" value="F:precorrin-3B C17-methyltransferase activity"/>
    <property type="evidence" value="ECO:0007669"/>
    <property type="project" value="UniProtKB-EC"/>
</dbReference>
<dbReference type="InterPro" id="IPR014777">
    <property type="entry name" value="4pyrrole_Mease_sub1"/>
</dbReference>
<dbReference type="EMBL" id="ACBY02000023">
    <property type="protein sequence ID" value="EFB75712.1"/>
    <property type="molecule type" value="Genomic_DNA"/>
</dbReference>
<dbReference type="AlphaFoldDB" id="D1PMC7"/>
<dbReference type="OrthoDB" id="9772960at2"/>
<keyword evidence="8" id="KW-1185">Reference proteome</keyword>
<dbReference type="HOGENOM" id="CLU_047948_2_0_9"/>
<dbReference type="STRING" id="411471.SUBVAR_05487"/>
<gene>
    <name evidence="7" type="primary">cobJ</name>
    <name evidence="7" type="ORF">SUBVAR_05487</name>
</gene>
<dbReference type="GO" id="GO:0009236">
    <property type="term" value="P:cobalamin biosynthetic process"/>
    <property type="evidence" value="ECO:0007669"/>
    <property type="project" value="UniProtKB-UniPathway"/>
</dbReference>
<reference evidence="7" key="1">
    <citation type="submission" date="2009-12" db="EMBL/GenBank/DDBJ databases">
        <authorList>
            <person name="Weinstock G."/>
            <person name="Sodergren E."/>
            <person name="Clifton S."/>
            <person name="Fulton L."/>
            <person name="Fulton B."/>
            <person name="Courtney L."/>
            <person name="Fronick C."/>
            <person name="Harrison M."/>
            <person name="Strong C."/>
            <person name="Farmer C."/>
            <person name="Delahaunty K."/>
            <person name="Markovic C."/>
            <person name="Hall O."/>
            <person name="Minx P."/>
            <person name="Tomlinson C."/>
            <person name="Mitreva M."/>
            <person name="Nelson J."/>
            <person name="Hou S."/>
            <person name="Wollam A."/>
            <person name="Pepin K.H."/>
            <person name="Johnson M."/>
            <person name="Bhonagiri V."/>
            <person name="Nash W.E."/>
            <person name="Warren W."/>
            <person name="Chinwalla A."/>
            <person name="Mardis E.R."/>
            <person name="Wilson R.K."/>
        </authorList>
    </citation>
    <scope>NUCLEOTIDE SEQUENCE [LARGE SCALE GENOMIC DNA]</scope>
    <source>
        <strain evidence="7">DSM 15176</strain>
    </source>
</reference>
<dbReference type="UniPathway" id="UPA00148"/>
<name>D1PMC7_9FIRM</name>
<dbReference type="InterPro" id="IPR014776">
    <property type="entry name" value="4pyrrole_Mease_sub2"/>
</dbReference>
<accession>D1PMC7</accession>
<comment type="pathway">
    <text evidence="1">Cofactor biosynthesis; adenosylcobalamin biosynthesis.</text>
</comment>
<dbReference type="CDD" id="cd11646">
    <property type="entry name" value="Precorrin_3B_C17_MT"/>
    <property type="match status" value="1"/>
</dbReference>
<evidence type="ECO:0000256" key="1">
    <source>
        <dbReference type="ARBA" id="ARBA00004953"/>
    </source>
</evidence>
<organism evidence="7 8">
    <name type="scientific">Subdoligranulum variabile DSM 15176</name>
    <dbReference type="NCBI Taxonomy" id="411471"/>
    <lineage>
        <taxon>Bacteria</taxon>
        <taxon>Bacillati</taxon>
        <taxon>Bacillota</taxon>
        <taxon>Clostridia</taxon>
        <taxon>Eubacteriales</taxon>
        <taxon>Oscillospiraceae</taxon>
        <taxon>Subdoligranulum</taxon>
    </lineage>
</organism>
<evidence type="ECO:0000256" key="5">
    <source>
        <dbReference type="ARBA" id="ARBA00022691"/>
    </source>
</evidence>
<keyword evidence="3 7" id="KW-0489">Methyltransferase</keyword>
<dbReference type="RefSeq" id="WP_007046872.1">
    <property type="nucleotide sequence ID" value="NZ_GG704769.1"/>
</dbReference>
<protein>
    <submittedName>
        <fullName evidence="7">Precorrin-3B C(17)-methyltransferase</fullName>
        <ecNumber evidence="7">2.1.1.131</ecNumber>
    </submittedName>
</protein>
<proteinExistence type="predicted"/>
<dbReference type="eggNOG" id="COG1010">
    <property type="taxonomic scope" value="Bacteria"/>
</dbReference>
<evidence type="ECO:0000313" key="7">
    <source>
        <dbReference type="EMBL" id="EFB75712.1"/>
    </source>
</evidence>
<comment type="caution">
    <text evidence="7">The sequence shown here is derived from an EMBL/GenBank/DDBJ whole genome shotgun (WGS) entry which is preliminary data.</text>
</comment>
<keyword evidence="5" id="KW-0949">S-adenosyl-L-methionine</keyword>
<dbReference type="SUPFAM" id="SSF53790">
    <property type="entry name" value="Tetrapyrrole methylase"/>
    <property type="match status" value="1"/>
</dbReference>
<dbReference type="NCBIfam" id="TIGR01466">
    <property type="entry name" value="cobJ_cbiH"/>
    <property type="match status" value="1"/>
</dbReference>
<dbReference type="InterPro" id="IPR000878">
    <property type="entry name" value="4pyrrol_Mease"/>
</dbReference>
<dbReference type="InterPro" id="IPR006363">
    <property type="entry name" value="Cbl_synth_CobJ/CibH_dom"/>
</dbReference>
<evidence type="ECO:0000313" key="8">
    <source>
        <dbReference type="Proteomes" id="UP000003438"/>
    </source>
</evidence>
<evidence type="ECO:0000256" key="2">
    <source>
        <dbReference type="ARBA" id="ARBA00022573"/>
    </source>
</evidence>
<dbReference type="PANTHER" id="PTHR47036:SF1">
    <property type="entry name" value="COBALT-FACTOR III C(17)-METHYLTRANSFERASE-RELATED"/>
    <property type="match status" value="1"/>
</dbReference>
<feature type="domain" description="Tetrapyrrole methylase" evidence="6">
    <location>
        <begin position="5"/>
        <end position="210"/>
    </location>
</feature>
<keyword evidence="4 7" id="KW-0808">Transferase</keyword>
<evidence type="ECO:0000256" key="3">
    <source>
        <dbReference type="ARBA" id="ARBA00022603"/>
    </source>
</evidence>
<keyword evidence="2" id="KW-0169">Cobalamin biosynthesis</keyword>
<evidence type="ECO:0000259" key="6">
    <source>
        <dbReference type="Pfam" id="PF00590"/>
    </source>
</evidence>
<sequence>MSGNLYVVGLGPGNSEMLTEQACKALADADVLCGYTVYVELVRPLFPEKETYTTAMRGEMDRCRWALETAAQGKNVALVCSGDAGVYGMASPVLELAGAYPQVSVEVVPGVTAALSGAAVLGAPLGHDFCVISLSDLLTPWALIEKRLQCAALGDFSLCLYNPASHKRKDHLQRAVDILLKAGKEKDTPCATVRNIARPGQEAQFYTLEALRSAPVDMFTTVFIGSSTTRQEGPWLITPRGYRNA</sequence>
<dbReference type="PANTHER" id="PTHR47036">
    <property type="entry name" value="COBALT-FACTOR III C(17)-METHYLTRANSFERASE-RELATED"/>
    <property type="match status" value="1"/>
</dbReference>
<dbReference type="EC" id="2.1.1.131" evidence="7"/>
<dbReference type="Gene3D" id="3.40.1010.10">
    <property type="entry name" value="Cobalt-precorrin-4 Transmethylase, Domain 1"/>
    <property type="match status" value="1"/>
</dbReference>
<dbReference type="Proteomes" id="UP000003438">
    <property type="component" value="Unassembled WGS sequence"/>
</dbReference>
<evidence type="ECO:0000256" key="4">
    <source>
        <dbReference type="ARBA" id="ARBA00022679"/>
    </source>
</evidence>
<dbReference type="Gene3D" id="3.30.950.10">
    <property type="entry name" value="Methyltransferase, Cobalt-precorrin-4 Transmethylase, Domain 2"/>
    <property type="match status" value="1"/>
</dbReference>
<dbReference type="GO" id="GO:0032259">
    <property type="term" value="P:methylation"/>
    <property type="evidence" value="ECO:0007669"/>
    <property type="project" value="UniProtKB-KW"/>
</dbReference>
<dbReference type="InterPro" id="IPR035996">
    <property type="entry name" value="4pyrrol_Methylase_sf"/>
</dbReference>
<dbReference type="Pfam" id="PF00590">
    <property type="entry name" value="TP_methylase"/>
    <property type="match status" value="1"/>
</dbReference>
<dbReference type="InterPro" id="IPR051810">
    <property type="entry name" value="Precorrin_MeTrfase"/>
</dbReference>